<evidence type="ECO:0000256" key="7">
    <source>
        <dbReference type="RuleBase" id="RU363032"/>
    </source>
</evidence>
<evidence type="ECO:0000313" key="9">
    <source>
        <dbReference type="EMBL" id="MDT0305701.1"/>
    </source>
</evidence>
<dbReference type="InterPro" id="IPR000515">
    <property type="entry name" value="MetI-like"/>
</dbReference>
<dbReference type="CDD" id="cd06261">
    <property type="entry name" value="TM_PBP2"/>
    <property type="match status" value="1"/>
</dbReference>
<evidence type="ECO:0000313" key="10">
    <source>
        <dbReference type="Proteomes" id="UP001183388"/>
    </source>
</evidence>
<keyword evidence="3" id="KW-1003">Cell membrane</keyword>
<dbReference type="Pfam" id="PF00528">
    <property type="entry name" value="BPD_transp_1"/>
    <property type="match status" value="1"/>
</dbReference>
<keyword evidence="2 7" id="KW-0813">Transport</keyword>
<sequence length="335" mass="36968">MTAHPSPDAPLPLLAAAFFLPPRLTPARVRRDRRYRALERGRFIAWFLFLPLLVYAVLVVSPFLQAFYYSLTDWTGTSPEYRLVGLENYRRLWHDEDFWSATRNSLLLLAAAPLITLGLGLFLAGMLHAGGRRRRGRAFTGVAGARLYAVVLFFPQVLSLAVVAVIFDRVLSPRGGILNEGLGAVGLGSWRQDDWLGGDLALWCVLGVLCWSFTGFYVVLFSAAMGAVPGEIHEAALLDGAGRGTAFFRITLPLIGETVRTGWIYMGIQALDCFALVAVMVPAHGMDVLPTYLYETAMRDSQAGYATAIGVVLFLVTLLFTALLLRLGPRERHEY</sequence>
<dbReference type="PANTHER" id="PTHR30193:SF41">
    <property type="entry name" value="DIACETYLCHITOBIOSE UPTAKE SYSTEM PERMEASE PROTEIN NGCF"/>
    <property type="match status" value="1"/>
</dbReference>
<evidence type="ECO:0000256" key="6">
    <source>
        <dbReference type="ARBA" id="ARBA00023136"/>
    </source>
</evidence>
<comment type="caution">
    <text evidence="9">The sequence shown here is derived from an EMBL/GenBank/DDBJ whole genome shotgun (WGS) entry which is preliminary data.</text>
</comment>
<feature type="transmembrane region" description="Helical" evidence="7">
    <location>
        <begin position="263"/>
        <end position="283"/>
    </location>
</feature>
<dbReference type="PROSITE" id="PS50928">
    <property type="entry name" value="ABC_TM1"/>
    <property type="match status" value="1"/>
</dbReference>
<dbReference type="SUPFAM" id="SSF161098">
    <property type="entry name" value="MetI-like"/>
    <property type="match status" value="1"/>
</dbReference>
<gene>
    <name evidence="9" type="ORF">RM780_01820</name>
</gene>
<evidence type="ECO:0000256" key="2">
    <source>
        <dbReference type="ARBA" id="ARBA00022448"/>
    </source>
</evidence>
<keyword evidence="4 7" id="KW-0812">Transmembrane</keyword>
<feature type="transmembrane region" description="Helical" evidence="7">
    <location>
        <begin position="43"/>
        <end position="64"/>
    </location>
</feature>
<keyword evidence="5 7" id="KW-1133">Transmembrane helix</keyword>
<comment type="similarity">
    <text evidence="7">Belongs to the binding-protein-dependent transport system permease family.</text>
</comment>
<evidence type="ECO:0000259" key="8">
    <source>
        <dbReference type="PROSITE" id="PS50928"/>
    </source>
</evidence>
<evidence type="ECO:0000256" key="1">
    <source>
        <dbReference type="ARBA" id="ARBA00004651"/>
    </source>
</evidence>
<evidence type="ECO:0000256" key="5">
    <source>
        <dbReference type="ARBA" id="ARBA00022989"/>
    </source>
</evidence>
<evidence type="ECO:0000256" key="4">
    <source>
        <dbReference type="ARBA" id="ARBA00022692"/>
    </source>
</evidence>
<feature type="transmembrane region" description="Helical" evidence="7">
    <location>
        <begin position="200"/>
        <end position="220"/>
    </location>
</feature>
<reference evidence="10" key="1">
    <citation type="submission" date="2023-07" db="EMBL/GenBank/DDBJ databases">
        <title>30 novel species of actinomycetes from the DSMZ collection.</title>
        <authorList>
            <person name="Nouioui I."/>
        </authorList>
    </citation>
    <scope>NUCLEOTIDE SEQUENCE [LARGE SCALE GENOMIC DNA]</scope>
    <source>
        <strain evidence="10">DSM 44917</strain>
    </source>
</reference>
<feature type="transmembrane region" description="Helical" evidence="7">
    <location>
        <begin position="106"/>
        <end position="127"/>
    </location>
</feature>
<feature type="transmembrane region" description="Helical" evidence="7">
    <location>
        <begin position="303"/>
        <end position="325"/>
    </location>
</feature>
<protein>
    <submittedName>
        <fullName evidence="9">Sugar ABC transporter permease</fullName>
    </submittedName>
</protein>
<dbReference type="Gene3D" id="1.10.3720.10">
    <property type="entry name" value="MetI-like"/>
    <property type="match status" value="1"/>
</dbReference>
<comment type="subcellular location">
    <subcellularLocation>
        <location evidence="1 7">Cell membrane</location>
        <topology evidence="1 7">Multi-pass membrane protein</topology>
    </subcellularLocation>
</comment>
<keyword evidence="10" id="KW-1185">Reference proteome</keyword>
<feature type="transmembrane region" description="Helical" evidence="7">
    <location>
        <begin position="147"/>
        <end position="167"/>
    </location>
</feature>
<keyword evidence="6 7" id="KW-0472">Membrane</keyword>
<dbReference type="PANTHER" id="PTHR30193">
    <property type="entry name" value="ABC TRANSPORTER PERMEASE PROTEIN"/>
    <property type="match status" value="1"/>
</dbReference>
<dbReference type="InterPro" id="IPR051393">
    <property type="entry name" value="ABC_transporter_permease"/>
</dbReference>
<accession>A0ABU2L2C1</accession>
<name>A0ABU2L2C1_9ACTN</name>
<feature type="domain" description="ABC transmembrane type-1" evidence="8">
    <location>
        <begin position="102"/>
        <end position="324"/>
    </location>
</feature>
<dbReference type="EMBL" id="JAVREN010000002">
    <property type="protein sequence ID" value="MDT0305701.1"/>
    <property type="molecule type" value="Genomic_DNA"/>
</dbReference>
<proteinExistence type="inferred from homology"/>
<dbReference type="RefSeq" id="WP_311628613.1">
    <property type="nucleotide sequence ID" value="NZ_JAVREN010000002.1"/>
</dbReference>
<organism evidence="9 10">
    <name type="scientific">Streptomyces boetiae</name>
    <dbReference type="NCBI Taxonomy" id="3075541"/>
    <lineage>
        <taxon>Bacteria</taxon>
        <taxon>Bacillati</taxon>
        <taxon>Actinomycetota</taxon>
        <taxon>Actinomycetes</taxon>
        <taxon>Kitasatosporales</taxon>
        <taxon>Streptomycetaceae</taxon>
        <taxon>Streptomyces</taxon>
    </lineage>
</organism>
<evidence type="ECO:0000256" key="3">
    <source>
        <dbReference type="ARBA" id="ARBA00022475"/>
    </source>
</evidence>
<dbReference type="Proteomes" id="UP001183388">
    <property type="component" value="Unassembled WGS sequence"/>
</dbReference>
<dbReference type="InterPro" id="IPR035906">
    <property type="entry name" value="MetI-like_sf"/>
</dbReference>